<evidence type="ECO:0000256" key="3">
    <source>
        <dbReference type="ARBA" id="ARBA00022989"/>
    </source>
</evidence>
<dbReference type="EnsemblMetazoa" id="AMAM012209-RA">
    <property type="protein sequence ID" value="AMAM012209-PA"/>
    <property type="gene ID" value="AMAM012209"/>
</dbReference>
<accession>A0A182SRZ2</accession>
<reference evidence="8" key="1">
    <citation type="submission" date="2013-09" db="EMBL/GenBank/DDBJ databases">
        <title>The Genome Sequence of Anopheles maculatus species B.</title>
        <authorList>
            <consortium name="The Broad Institute Genomics Platform"/>
            <person name="Neafsey D.E."/>
            <person name="Besansky N."/>
            <person name="Howell P."/>
            <person name="Walton C."/>
            <person name="Young S.K."/>
            <person name="Zeng Q."/>
            <person name="Gargeya S."/>
            <person name="Fitzgerald M."/>
            <person name="Haas B."/>
            <person name="Abouelleil A."/>
            <person name="Allen A.W."/>
            <person name="Alvarado L."/>
            <person name="Arachchi H.M."/>
            <person name="Berlin A.M."/>
            <person name="Chapman S.B."/>
            <person name="Gainer-Dewar J."/>
            <person name="Goldberg J."/>
            <person name="Griggs A."/>
            <person name="Gujja S."/>
            <person name="Hansen M."/>
            <person name="Howarth C."/>
            <person name="Imamovic A."/>
            <person name="Ireland A."/>
            <person name="Larimer J."/>
            <person name="McCowan C."/>
            <person name="Murphy C."/>
            <person name="Pearson M."/>
            <person name="Poon T.W."/>
            <person name="Priest M."/>
            <person name="Roberts A."/>
            <person name="Saif S."/>
            <person name="Shea T."/>
            <person name="Sisk P."/>
            <person name="Sykes S."/>
            <person name="Wortman J."/>
            <person name="Nusbaum C."/>
            <person name="Birren B."/>
        </authorList>
    </citation>
    <scope>NUCLEOTIDE SEQUENCE [LARGE SCALE GENOMIC DNA]</scope>
    <source>
        <strain evidence="8">maculatus3</strain>
    </source>
</reference>
<keyword evidence="2 5" id="KW-0812">Transmembrane</keyword>
<dbReference type="PRINTS" id="PR01231">
    <property type="entry name" value="HCO3TRNSPORT"/>
</dbReference>
<keyword evidence="8" id="KW-1185">Reference proteome</keyword>
<organism evidence="7 8">
    <name type="scientific">Anopheles maculatus</name>
    <dbReference type="NCBI Taxonomy" id="74869"/>
    <lineage>
        <taxon>Eukaryota</taxon>
        <taxon>Metazoa</taxon>
        <taxon>Ecdysozoa</taxon>
        <taxon>Arthropoda</taxon>
        <taxon>Hexapoda</taxon>
        <taxon>Insecta</taxon>
        <taxon>Pterygota</taxon>
        <taxon>Neoptera</taxon>
        <taxon>Endopterygota</taxon>
        <taxon>Diptera</taxon>
        <taxon>Nematocera</taxon>
        <taxon>Culicoidea</taxon>
        <taxon>Culicidae</taxon>
        <taxon>Anophelinae</taxon>
        <taxon>Anopheles</taxon>
        <taxon>Anopheles maculatus group</taxon>
    </lineage>
</organism>
<evidence type="ECO:0000256" key="4">
    <source>
        <dbReference type="ARBA" id="ARBA00023136"/>
    </source>
</evidence>
<dbReference type="GO" id="GO:0051453">
    <property type="term" value="P:regulation of intracellular pH"/>
    <property type="evidence" value="ECO:0007669"/>
    <property type="project" value="TreeGrafter"/>
</dbReference>
<dbReference type="GO" id="GO:0006820">
    <property type="term" value="P:monoatomic anion transport"/>
    <property type="evidence" value="ECO:0007669"/>
    <property type="project" value="InterPro"/>
</dbReference>
<keyword evidence="3 5" id="KW-1133">Transmembrane helix</keyword>
<dbReference type="GO" id="GO:0015701">
    <property type="term" value="P:bicarbonate transport"/>
    <property type="evidence" value="ECO:0007669"/>
    <property type="project" value="TreeGrafter"/>
</dbReference>
<feature type="transmembrane region" description="Helical" evidence="5">
    <location>
        <begin position="78"/>
        <end position="99"/>
    </location>
</feature>
<protein>
    <recommendedName>
        <fullName evidence="6">Bicarbonate transporter-like transmembrane domain-containing protein</fullName>
    </recommendedName>
</protein>
<name>A0A182SRZ2_9DIPT</name>
<dbReference type="PANTHER" id="PTHR11453">
    <property type="entry name" value="ANION EXCHANGE PROTEIN"/>
    <property type="match status" value="1"/>
</dbReference>
<evidence type="ECO:0000313" key="7">
    <source>
        <dbReference type="EnsemblMetazoa" id="AMAM012209-PA"/>
    </source>
</evidence>
<sequence>MVGLVFHLLSGQPLVIIGTTGPLLLFDEALNQFCISNNFSFLTVRVYVGCWLAVIALVVSAFEGSVYVRLFTRFTQEIFSALITLIYIVETVMKLVSVYKRHPLLAEYSYKNITEPQPLPMPYLEEGNGTTTAGLLAESLTTVVNATLGMPIDSDNLLIPEDVNGPRNRPNTALFCTILTLGTFSLAYYLKLFRNSHFLGRNARRALGDFGVPISIALFVLIDFMIPEVFTEKLSVPEGLSPSDETRRGWIIPLGGVPGWLPFVAGIPALLVYILIFMETHISELIVDKPERGLKKGSGLHMDIVLLCFLNTVCGFFGMPWHCAA</sequence>
<feature type="domain" description="Bicarbonate transporter-like transmembrane" evidence="6">
    <location>
        <begin position="1"/>
        <end position="325"/>
    </location>
</feature>
<dbReference type="AlphaFoldDB" id="A0A182SRZ2"/>
<dbReference type="InterPro" id="IPR011531">
    <property type="entry name" value="HCO3_transpt-like_TM_dom"/>
</dbReference>
<comment type="subcellular location">
    <subcellularLocation>
        <location evidence="1">Membrane</location>
        <topology evidence="1">Multi-pass membrane protein</topology>
    </subcellularLocation>
</comment>
<evidence type="ECO:0000256" key="1">
    <source>
        <dbReference type="ARBA" id="ARBA00004141"/>
    </source>
</evidence>
<feature type="transmembrane region" description="Helical" evidence="5">
    <location>
        <begin position="172"/>
        <end position="190"/>
    </location>
</feature>
<dbReference type="GO" id="GO:0005452">
    <property type="term" value="F:solute:inorganic anion antiporter activity"/>
    <property type="evidence" value="ECO:0007669"/>
    <property type="project" value="InterPro"/>
</dbReference>
<feature type="transmembrane region" description="Helical" evidence="5">
    <location>
        <begin position="210"/>
        <end position="230"/>
    </location>
</feature>
<feature type="transmembrane region" description="Helical" evidence="5">
    <location>
        <begin position="46"/>
        <end position="66"/>
    </location>
</feature>
<dbReference type="InterPro" id="IPR003020">
    <property type="entry name" value="HCO3_transpt_euk"/>
</dbReference>
<dbReference type="Pfam" id="PF00955">
    <property type="entry name" value="HCO3_cotransp"/>
    <property type="match status" value="1"/>
</dbReference>
<dbReference type="Proteomes" id="UP000075901">
    <property type="component" value="Unassembled WGS sequence"/>
</dbReference>
<proteinExistence type="predicted"/>
<keyword evidence="4 5" id="KW-0472">Membrane</keyword>
<evidence type="ECO:0000256" key="2">
    <source>
        <dbReference type="ARBA" id="ARBA00022692"/>
    </source>
</evidence>
<feature type="transmembrane region" description="Helical" evidence="5">
    <location>
        <begin position="299"/>
        <end position="319"/>
    </location>
</feature>
<reference evidence="7" key="2">
    <citation type="submission" date="2020-05" db="UniProtKB">
        <authorList>
            <consortium name="EnsemblMetazoa"/>
        </authorList>
    </citation>
    <scope>IDENTIFICATION</scope>
    <source>
        <strain evidence="7">maculatus3</strain>
    </source>
</reference>
<evidence type="ECO:0000259" key="6">
    <source>
        <dbReference type="Pfam" id="PF00955"/>
    </source>
</evidence>
<evidence type="ECO:0000256" key="5">
    <source>
        <dbReference type="SAM" id="Phobius"/>
    </source>
</evidence>
<dbReference type="VEuPathDB" id="VectorBase:AMAM012209"/>
<dbReference type="GO" id="GO:0005886">
    <property type="term" value="C:plasma membrane"/>
    <property type="evidence" value="ECO:0007669"/>
    <property type="project" value="TreeGrafter"/>
</dbReference>
<feature type="transmembrane region" description="Helical" evidence="5">
    <location>
        <begin position="250"/>
        <end position="278"/>
    </location>
</feature>
<evidence type="ECO:0000313" key="8">
    <source>
        <dbReference type="Proteomes" id="UP000075901"/>
    </source>
</evidence>
<dbReference type="PANTHER" id="PTHR11453:SF47">
    <property type="entry name" value="ANION EXCHANGE PROTEIN"/>
    <property type="match status" value="1"/>
</dbReference>